<dbReference type="Proteomes" id="UP000617426">
    <property type="component" value="Unassembled WGS sequence"/>
</dbReference>
<name>A0A923E6Q9_9ACTO</name>
<dbReference type="RefSeq" id="WP_184454200.1">
    <property type="nucleotide sequence ID" value="NZ_JACHMK010000001.1"/>
</dbReference>
<keyword evidence="1" id="KW-1133">Transmembrane helix</keyword>
<feature type="transmembrane region" description="Helical" evidence="1">
    <location>
        <begin position="166"/>
        <end position="187"/>
    </location>
</feature>
<reference evidence="2" key="1">
    <citation type="submission" date="2020-08" db="EMBL/GenBank/DDBJ databases">
        <title>Sequencing the genomes of 1000 actinobacteria strains.</title>
        <authorList>
            <person name="Klenk H.-P."/>
        </authorList>
    </citation>
    <scope>NUCLEOTIDE SEQUENCE</scope>
    <source>
        <strain evidence="2">DSM 10695</strain>
    </source>
</reference>
<evidence type="ECO:0000256" key="1">
    <source>
        <dbReference type="SAM" id="Phobius"/>
    </source>
</evidence>
<evidence type="ECO:0000313" key="2">
    <source>
        <dbReference type="EMBL" id="MBB6335685.1"/>
    </source>
</evidence>
<sequence>MPGLGTIVNVVAIIAGGLGGLVFGRYLPERLKETLLGASGLIVIFLGLAGSLSRLLALGADGASGTRGTTMMLASLALGALIGGVIDIDRRFCDFGEWLKTKTGNARDPRFVEGFVTASLTVCVGAMAVVGAIEDVLLLNPSILYSKAVLDLIIVMMMATAFGRGALFSALAVGLFQGAISVFAALLRPILTAPALDNLSLVGNVLICGVGINLLFGPKVKVANLLPALVIAVAWAFV</sequence>
<dbReference type="PANTHER" id="PTHR36111:SF2">
    <property type="entry name" value="INNER MEMBRANE PROTEIN"/>
    <property type="match status" value="1"/>
</dbReference>
<accession>A0A923E6Q9</accession>
<organism evidence="2 3">
    <name type="scientific">Schaalia hyovaginalis</name>
    <dbReference type="NCBI Taxonomy" id="29316"/>
    <lineage>
        <taxon>Bacteria</taxon>
        <taxon>Bacillati</taxon>
        <taxon>Actinomycetota</taxon>
        <taxon>Actinomycetes</taxon>
        <taxon>Actinomycetales</taxon>
        <taxon>Actinomycetaceae</taxon>
        <taxon>Schaalia</taxon>
    </lineage>
</organism>
<feature type="transmembrane region" description="Helical" evidence="1">
    <location>
        <begin position="69"/>
        <end position="90"/>
    </location>
</feature>
<feature type="transmembrane region" description="Helical" evidence="1">
    <location>
        <begin position="35"/>
        <end position="57"/>
    </location>
</feature>
<protein>
    <submittedName>
        <fullName evidence="2">Membrane protein YqgA involved in biofilm formation</fullName>
    </submittedName>
</protein>
<feature type="transmembrane region" description="Helical" evidence="1">
    <location>
        <begin position="111"/>
        <end position="133"/>
    </location>
</feature>
<feature type="transmembrane region" description="Helical" evidence="1">
    <location>
        <begin position="6"/>
        <end position="23"/>
    </location>
</feature>
<dbReference type="EMBL" id="JACHMK010000001">
    <property type="protein sequence ID" value="MBB6335685.1"/>
    <property type="molecule type" value="Genomic_DNA"/>
</dbReference>
<keyword evidence="1" id="KW-0472">Membrane</keyword>
<keyword evidence="3" id="KW-1185">Reference proteome</keyword>
<dbReference type="Pfam" id="PF04474">
    <property type="entry name" value="DUF554"/>
    <property type="match status" value="1"/>
</dbReference>
<feature type="transmembrane region" description="Helical" evidence="1">
    <location>
        <begin position="199"/>
        <end position="216"/>
    </location>
</feature>
<proteinExistence type="predicted"/>
<gene>
    <name evidence="2" type="ORF">HD592_002250</name>
</gene>
<dbReference type="InterPro" id="IPR007563">
    <property type="entry name" value="DUF554"/>
</dbReference>
<dbReference type="PANTHER" id="PTHR36111">
    <property type="entry name" value="INNER MEMBRANE PROTEIN-RELATED"/>
    <property type="match status" value="1"/>
</dbReference>
<dbReference type="AlphaFoldDB" id="A0A923E6Q9"/>
<keyword evidence="1" id="KW-0812">Transmembrane</keyword>
<evidence type="ECO:0000313" key="3">
    <source>
        <dbReference type="Proteomes" id="UP000617426"/>
    </source>
</evidence>
<comment type="caution">
    <text evidence="2">The sequence shown here is derived from an EMBL/GenBank/DDBJ whole genome shotgun (WGS) entry which is preliminary data.</text>
</comment>